<protein>
    <submittedName>
        <fullName evidence="2">Uncharacterized protein</fullName>
    </submittedName>
</protein>
<feature type="transmembrane region" description="Helical" evidence="1">
    <location>
        <begin position="68"/>
        <end position="90"/>
    </location>
</feature>
<feature type="transmembrane region" description="Helical" evidence="1">
    <location>
        <begin position="35"/>
        <end position="56"/>
    </location>
</feature>
<reference evidence="2 3" key="1">
    <citation type="submission" date="2017-09" db="EMBL/GenBank/DDBJ databases">
        <title>Large-scale bioinformatics analysis of Bacillus genomes uncovers conserved roles of natural products in bacterial physiology.</title>
        <authorList>
            <consortium name="Agbiome Team Llc"/>
            <person name="Bleich R.M."/>
            <person name="Grubbs K.J."/>
            <person name="Santa Maria K.C."/>
            <person name="Allen S.E."/>
            <person name="Farag S."/>
            <person name="Shank E.A."/>
            <person name="Bowers A."/>
        </authorList>
    </citation>
    <scope>NUCLEOTIDE SEQUENCE [LARGE SCALE GENOMIC DNA]</scope>
    <source>
        <strain evidence="2 3">AFS092789</strain>
    </source>
</reference>
<name>A0A9X6SS45_BACCE</name>
<proteinExistence type="predicted"/>
<dbReference type="Proteomes" id="UP000219922">
    <property type="component" value="Unassembled WGS sequence"/>
</dbReference>
<evidence type="ECO:0000313" key="2">
    <source>
        <dbReference type="EMBL" id="PDZ94137.1"/>
    </source>
</evidence>
<dbReference type="AlphaFoldDB" id="A0A9X6SS45"/>
<comment type="caution">
    <text evidence="2">The sequence shown here is derived from an EMBL/GenBank/DDBJ whole genome shotgun (WGS) entry which is preliminary data.</text>
</comment>
<gene>
    <name evidence="2" type="ORF">CON36_35375</name>
</gene>
<feature type="transmembrane region" description="Helical" evidence="1">
    <location>
        <begin position="9"/>
        <end position="29"/>
    </location>
</feature>
<dbReference type="EMBL" id="NVMX01000252">
    <property type="protein sequence ID" value="PDZ94137.1"/>
    <property type="molecule type" value="Genomic_DNA"/>
</dbReference>
<keyword evidence="1" id="KW-1133">Transmembrane helix</keyword>
<evidence type="ECO:0000313" key="3">
    <source>
        <dbReference type="Proteomes" id="UP000219922"/>
    </source>
</evidence>
<feature type="transmembrane region" description="Helical" evidence="1">
    <location>
        <begin position="110"/>
        <end position="133"/>
    </location>
</feature>
<accession>A0A9X6SS45</accession>
<organism evidence="2 3">
    <name type="scientific">Bacillus cereus</name>
    <dbReference type="NCBI Taxonomy" id="1396"/>
    <lineage>
        <taxon>Bacteria</taxon>
        <taxon>Bacillati</taxon>
        <taxon>Bacillota</taxon>
        <taxon>Bacilli</taxon>
        <taxon>Bacillales</taxon>
        <taxon>Bacillaceae</taxon>
        <taxon>Bacillus</taxon>
        <taxon>Bacillus cereus group</taxon>
    </lineage>
</organism>
<sequence>MDNNTLNKIILINVFLFFFVWIIILLAGADMPPPPGFIWVILLVAFLDVAQFFYLKRFIPKLWKNSKWLFFTNLFYFFIGGFSVAVLTIITDPDLFFSIGILNTTIWATLIIMSALINAVVFYIFNIILIKILGKNMIHTKKFPKI</sequence>
<evidence type="ECO:0000256" key="1">
    <source>
        <dbReference type="SAM" id="Phobius"/>
    </source>
</evidence>
<keyword evidence="1" id="KW-0812">Transmembrane</keyword>
<keyword evidence="1" id="KW-0472">Membrane</keyword>
<dbReference type="RefSeq" id="WP_098007268.1">
    <property type="nucleotide sequence ID" value="NZ_NUJB01000045.1"/>
</dbReference>